<evidence type="ECO:0000313" key="1">
    <source>
        <dbReference type="EMBL" id="CNU42781.1"/>
    </source>
</evidence>
<proteinExistence type="predicted"/>
<gene>
    <name evidence="1" type="ORF">ERS008198_02745</name>
</gene>
<dbReference type="Proteomes" id="UP000041314">
    <property type="component" value="Unassembled WGS sequence"/>
</dbReference>
<accession>A0A655D2Q7</accession>
<reference evidence="1 2" key="1">
    <citation type="submission" date="2015-03" db="EMBL/GenBank/DDBJ databases">
        <authorList>
            <consortium name="Pathogen Informatics"/>
        </authorList>
    </citation>
    <scope>NUCLEOTIDE SEQUENCE [LARGE SCALE GENOMIC DNA]</scope>
    <source>
        <strain evidence="1 2">A1104</strain>
    </source>
</reference>
<dbReference type="AlphaFoldDB" id="A0A655D2Q7"/>
<sequence length="141" mass="15581">MLQHAADIGPGLAGDVVELAAAVHRFHDSFGTGGNIHAHGTTLRLQLQVTGGYCARFDVAGWRFNHHGGTVANQRARHRDDVFRLIGVEVEYGGDAVRVGEGLDNLPRHGDFNRRQHPQRNAVDVQNLVNDRQRFFQPVAD</sequence>
<evidence type="ECO:0000313" key="2">
    <source>
        <dbReference type="Proteomes" id="UP000041314"/>
    </source>
</evidence>
<dbReference type="EMBL" id="CQPA01000022">
    <property type="protein sequence ID" value="CNU42781.1"/>
    <property type="molecule type" value="Genomic_DNA"/>
</dbReference>
<name>A0A655D2Q7_SALET</name>
<protein>
    <submittedName>
        <fullName evidence="1">Uncharacterized protein</fullName>
    </submittedName>
</protein>
<organism evidence="1 2">
    <name type="scientific">Salmonella enterica subsp. enterica serovar Bovismorbificans</name>
    <dbReference type="NCBI Taxonomy" id="58097"/>
    <lineage>
        <taxon>Bacteria</taxon>
        <taxon>Pseudomonadati</taxon>
        <taxon>Pseudomonadota</taxon>
        <taxon>Gammaproteobacteria</taxon>
        <taxon>Enterobacterales</taxon>
        <taxon>Enterobacteriaceae</taxon>
        <taxon>Salmonella</taxon>
    </lineage>
</organism>